<feature type="transmembrane region" description="Helical" evidence="5">
    <location>
        <begin position="65"/>
        <end position="83"/>
    </location>
</feature>
<feature type="transmembrane region" description="Helical" evidence="5">
    <location>
        <begin position="232"/>
        <end position="252"/>
    </location>
</feature>
<evidence type="ECO:0000256" key="4">
    <source>
        <dbReference type="ARBA" id="ARBA00023136"/>
    </source>
</evidence>
<gene>
    <name evidence="7" type="ORF">LZG35_12350</name>
</gene>
<feature type="transmembrane region" description="Helical" evidence="5">
    <location>
        <begin position="303"/>
        <end position="328"/>
    </location>
</feature>
<accession>A0A9Q3W594</accession>
<keyword evidence="7" id="KW-0436">Ligase</keyword>
<feature type="transmembrane region" description="Helical" evidence="5">
    <location>
        <begin position="98"/>
        <end position="119"/>
    </location>
</feature>
<dbReference type="KEGG" id="axe:P40_03040"/>
<evidence type="ECO:0000313" key="7">
    <source>
        <dbReference type="EMBL" id="MCE7509433.1"/>
    </source>
</evidence>
<feature type="domain" description="O-antigen ligase-related" evidence="6">
    <location>
        <begin position="192"/>
        <end position="320"/>
    </location>
</feature>
<dbReference type="Proteomes" id="UP001107961">
    <property type="component" value="Unassembled WGS sequence"/>
</dbReference>
<sequence>MSHSSLHFRLFSRWMILGLTLYLAGFYLAPSSKAQYLTLYIGLILPTLYFTCCAFREHYLTDEKVLLWLLIALIALYLPSLWADSGSLLNTLRKNLKGVLFVLSLAMAIRHLALYYPLLVQRLPNLLLWCGALALALFFMDFSHDGFRPNGNSGMGTLGDNPNETGLAFSVTLLLVLYRYSEDRNHYWWLLIAPLLAAVYLAYSRAAMLGLAVVVPFAILWRLGFNRTARYFFLSCLAGCAIVIALMATGHLDADSLLSRRPTLWQAFLDMNPHFSWLWGAGLADSITITPEELGQKLEPHSLFFSLILRGGLLALSLFAAMVALAAAKARRRKAGTDTIWLLILFFGLITQFFEGVYPVRPPNSFWLYTWVPLLFLILTTTQPKATR</sequence>
<feature type="transmembrane region" description="Helical" evidence="5">
    <location>
        <begin position="209"/>
        <end position="225"/>
    </location>
</feature>
<organism evidence="7 8">
    <name type="scientific">Alloalcanivorax xenomutans</name>
    <dbReference type="NCBI Taxonomy" id="1094342"/>
    <lineage>
        <taxon>Bacteria</taxon>
        <taxon>Pseudomonadati</taxon>
        <taxon>Pseudomonadota</taxon>
        <taxon>Gammaproteobacteria</taxon>
        <taxon>Oceanospirillales</taxon>
        <taxon>Alcanivoracaceae</taxon>
        <taxon>Alloalcanivorax</taxon>
    </lineage>
</organism>
<evidence type="ECO:0000313" key="8">
    <source>
        <dbReference type="Proteomes" id="UP001107961"/>
    </source>
</evidence>
<protein>
    <submittedName>
        <fullName evidence="7">O-antigen ligase family protein</fullName>
    </submittedName>
</protein>
<keyword evidence="2 5" id="KW-0812">Transmembrane</keyword>
<feature type="transmembrane region" description="Helical" evidence="5">
    <location>
        <begin position="187"/>
        <end position="203"/>
    </location>
</feature>
<name>A0A9Q3W594_9GAMM</name>
<evidence type="ECO:0000256" key="3">
    <source>
        <dbReference type="ARBA" id="ARBA00022989"/>
    </source>
</evidence>
<dbReference type="PANTHER" id="PTHR37422:SF13">
    <property type="entry name" value="LIPOPOLYSACCHARIDE BIOSYNTHESIS PROTEIN PA4999-RELATED"/>
    <property type="match status" value="1"/>
</dbReference>
<reference evidence="7" key="1">
    <citation type="submission" date="2022-01" db="EMBL/GenBank/DDBJ databases">
        <authorList>
            <person name="Karlyshev A.V."/>
            <person name="Jaspars M."/>
        </authorList>
    </citation>
    <scope>NUCLEOTIDE SEQUENCE</scope>
    <source>
        <strain evidence="7">AGSA3-2</strain>
    </source>
</reference>
<dbReference type="InterPro" id="IPR007016">
    <property type="entry name" value="O-antigen_ligase-rel_domated"/>
</dbReference>
<comment type="subcellular location">
    <subcellularLocation>
        <location evidence="1">Membrane</location>
        <topology evidence="1">Multi-pass membrane protein</topology>
    </subcellularLocation>
</comment>
<feature type="transmembrane region" description="Helical" evidence="5">
    <location>
        <begin position="126"/>
        <end position="144"/>
    </location>
</feature>
<keyword evidence="8" id="KW-1185">Reference proteome</keyword>
<dbReference type="AlphaFoldDB" id="A0A9Q3W594"/>
<feature type="transmembrane region" description="Helical" evidence="5">
    <location>
        <begin position="12"/>
        <end position="29"/>
    </location>
</feature>
<feature type="transmembrane region" description="Helical" evidence="5">
    <location>
        <begin position="366"/>
        <end position="382"/>
    </location>
</feature>
<dbReference type="PANTHER" id="PTHR37422">
    <property type="entry name" value="TEICHURONIC ACID BIOSYNTHESIS PROTEIN TUAE"/>
    <property type="match status" value="1"/>
</dbReference>
<evidence type="ECO:0000256" key="5">
    <source>
        <dbReference type="SAM" id="Phobius"/>
    </source>
</evidence>
<dbReference type="EMBL" id="JAJVKT010000014">
    <property type="protein sequence ID" value="MCE7509433.1"/>
    <property type="molecule type" value="Genomic_DNA"/>
</dbReference>
<dbReference type="RefSeq" id="WP_080530391.1">
    <property type="nucleotide sequence ID" value="NZ_CBDDTQ010000003.1"/>
</dbReference>
<evidence type="ECO:0000256" key="1">
    <source>
        <dbReference type="ARBA" id="ARBA00004141"/>
    </source>
</evidence>
<feature type="transmembrane region" description="Helical" evidence="5">
    <location>
        <begin position="164"/>
        <end position="180"/>
    </location>
</feature>
<dbReference type="InterPro" id="IPR051533">
    <property type="entry name" value="WaaL-like"/>
</dbReference>
<evidence type="ECO:0000256" key="2">
    <source>
        <dbReference type="ARBA" id="ARBA00022692"/>
    </source>
</evidence>
<proteinExistence type="predicted"/>
<dbReference type="GO" id="GO:0016874">
    <property type="term" value="F:ligase activity"/>
    <property type="evidence" value="ECO:0007669"/>
    <property type="project" value="UniProtKB-KW"/>
</dbReference>
<comment type="caution">
    <text evidence="7">The sequence shown here is derived from an EMBL/GenBank/DDBJ whole genome shotgun (WGS) entry which is preliminary data.</text>
</comment>
<dbReference type="GO" id="GO:0016020">
    <property type="term" value="C:membrane"/>
    <property type="evidence" value="ECO:0007669"/>
    <property type="project" value="UniProtKB-SubCell"/>
</dbReference>
<keyword evidence="4 5" id="KW-0472">Membrane</keyword>
<dbReference type="Pfam" id="PF04932">
    <property type="entry name" value="Wzy_C"/>
    <property type="match status" value="1"/>
</dbReference>
<feature type="transmembrane region" description="Helical" evidence="5">
    <location>
        <begin position="340"/>
        <end position="360"/>
    </location>
</feature>
<feature type="transmembrane region" description="Helical" evidence="5">
    <location>
        <begin position="35"/>
        <end position="53"/>
    </location>
</feature>
<keyword evidence="3 5" id="KW-1133">Transmembrane helix</keyword>
<evidence type="ECO:0000259" key="6">
    <source>
        <dbReference type="Pfam" id="PF04932"/>
    </source>
</evidence>